<gene>
    <name evidence="3" type="ORF">CLAFUR5_05174</name>
</gene>
<accession>A0A9Q8P844</accession>
<dbReference type="AlphaFoldDB" id="A0A9Q8P844"/>
<reference evidence="3" key="1">
    <citation type="submission" date="2021-12" db="EMBL/GenBank/DDBJ databases">
        <authorList>
            <person name="Zaccaron A."/>
            <person name="Stergiopoulos I."/>
        </authorList>
    </citation>
    <scope>NUCLEOTIDE SEQUENCE</scope>
    <source>
        <strain evidence="3">Race5_Kim</strain>
    </source>
</reference>
<keyword evidence="1" id="KW-0175">Coiled coil</keyword>
<dbReference type="GeneID" id="71985052"/>
<evidence type="ECO:0000256" key="2">
    <source>
        <dbReference type="SAM" id="MobiDB-lite"/>
    </source>
</evidence>
<dbReference type="KEGG" id="ffu:CLAFUR5_05174"/>
<evidence type="ECO:0000313" key="4">
    <source>
        <dbReference type="Proteomes" id="UP000756132"/>
    </source>
</evidence>
<proteinExistence type="predicted"/>
<dbReference type="RefSeq" id="XP_047761166.1">
    <property type="nucleotide sequence ID" value="XM_047904322.1"/>
</dbReference>
<reference evidence="3" key="2">
    <citation type="journal article" date="2022" name="Microb. Genom.">
        <title>A chromosome-scale genome assembly of the tomato pathogen Cladosporium fulvum reveals a compartmentalized genome architecture and the presence of a dispensable chromosome.</title>
        <authorList>
            <person name="Zaccaron A.Z."/>
            <person name="Chen L.H."/>
            <person name="Samaras A."/>
            <person name="Stergiopoulos I."/>
        </authorList>
    </citation>
    <scope>NUCLEOTIDE SEQUENCE</scope>
    <source>
        <strain evidence="3">Race5_Kim</strain>
    </source>
</reference>
<dbReference type="Proteomes" id="UP000756132">
    <property type="component" value="Chromosome 4"/>
</dbReference>
<sequence>MNTQTVTTSEPGQGQKPKMSRLAMLIDLLGDDMPQKLDEPTPQPASEVSRVDEKIEAAPVKKLIRPICPTMETAADFEKHIAYLKGEVANLEAEYHLLPLQQRRDIRLLHAEERLMCAAIFQHKPSLRAYDHFLSTDGELVVEPNRKEPSAEICPTTDYYVHGALRAAQTSFTKGDLEVAEKHLREATTQLDDAEEMLSKISGAVPSDLPLQDGWQVLSGWNDTCYFVQKGVSLTTAIERALRKAWRLQGWGLDNQENGGRQYFPWHPSQNTKVLNPIYPANLPGINDMSFPKYKPTPDEWEHMFAGYKTIWADLSPHDSDHPSPLEFMADIEHEHEFLFSDMPDSLKVKTFFLRGAGFESTYFHKPLAHESEDPYAIWIGLDEDLQELAALERYLHRVEIPRWHSDRINKRTGVTGEVDEGIARSEEVKTVWNALRELRIMIKEGKFVHAANVNSNYDKEVGTYKRTIRTEEERERLHREIRERWDREEAAERAEKINKGAEEEGQGSGGGSAADEACYEMQSPVDWVDDVD</sequence>
<feature type="compositionally biased region" description="Basic and acidic residues" evidence="2">
    <location>
        <begin position="489"/>
        <end position="503"/>
    </location>
</feature>
<name>A0A9Q8P844_PASFU</name>
<keyword evidence="4" id="KW-1185">Reference proteome</keyword>
<protein>
    <submittedName>
        <fullName evidence="3">Uncharacterized protein</fullName>
    </submittedName>
</protein>
<dbReference type="EMBL" id="CP090166">
    <property type="protein sequence ID" value="UJO16800.1"/>
    <property type="molecule type" value="Genomic_DNA"/>
</dbReference>
<evidence type="ECO:0000256" key="1">
    <source>
        <dbReference type="SAM" id="Coils"/>
    </source>
</evidence>
<evidence type="ECO:0000313" key="3">
    <source>
        <dbReference type="EMBL" id="UJO16800.1"/>
    </source>
</evidence>
<feature type="region of interest" description="Disordered" evidence="2">
    <location>
        <begin position="489"/>
        <end position="533"/>
    </location>
</feature>
<organism evidence="3 4">
    <name type="scientific">Passalora fulva</name>
    <name type="common">Tomato leaf mold</name>
    <name type="synonym">Cladosporium fulvum</name>
    <dbReference type="NCBI Taxonomy" id="5499"/>
    <lineage>
        <taxon>Eukaryota</taxon>
        <taxon>Fungi</taxon>
        <taxon>Dikarya</taxon>
        <taxon>Ascomycota</taxon>
        <taxon>Pezizomycotina</taxon>
        <taxon>Dothideomycetes</taxon>
        <taxon>Dothideomycetidae</taxon>
        <taxon>Mycosphaerellales</taxon>
        <taxon>Mycosphaerellaceae</taxon>
        <taxon>Fulvia</taxon>
    </lineage>
</organism>
<feature type="coiled-coil region" evidence="1">
    <location>
        <begin position="177"/>
        <end position="204"/>
    </location>
</feature>